<dbReference type="PROSITE" id="PS51459">
    <property type="entry name" value="FIDO"/>
    <property type="match status" value="1"/>
</dbReference>
<dbReference type="Pfam" id="PF13310">
    <property type="entry name" value="Virulence_RhuM"/>
    <property type="match status" value="1"/>
</dbReference>
<protein>
    <submittedName>
        <fullName evidence="2">Death-on-curing family protein</fullName>
    </submittedName>
</protein>
<dbReference type="InterPro" id="IPR053737">
    <property type="entry name" value="Type_II_TA_Toxin"/>
</dbReference>
<dbReference type="InterPro" id="IPR006440">
    <property type="entry name" value="Doc"/>
</dbReference>
<dbReference type="OrthoDB" id="9802752at2"/>
<dbReference type="STRING" id="551991.SAMN05192529_11013"/>
<organism evidence="2 3">
    <name type="scientific">Arachidicoccus rhizosphaerae</name>
    <dbReference type="NCBI Taxonomy" id="551991"/>
    <lineage>
        <taxon>Bacteria</taxon>
        <taxon>Pseudomonadati</taxon>
        <taxon>Bacteroidota</taxon>
        <taxon>Chitinophagia</taxon>
        <taxon>Chitinophagales</taxon>
        <taxon>Chitinophagaceae</taxon>
        <taxon>Arachidicoccus</taxon>
    </lineage>
</organism>
<dbReference type="InterPro" id="IPR036597">
    <property type="entry name" value="Fido-like_dom_sf"/>
</dbReference>
<dbReference type="GO" id="GO:0016301">
    <property type="term" value="F:kinase activity"/>
    <property type="evidence" value="ECO:0007669"/>
    <property type="project" value="InterPro"/>
</dbReference>
<name>A0A1H3Z3Z8_9BACT</name>
<dbReference type="Proteomes" id="UP000199041">
    <property type="component" value="Unassembled WGS sequence"/>
</dbReference>
<dbReference type="InterPro" id="IPR011204">
    <property type="entry name" value="Virulence_RhuM-like"/>
</dbReference>
<dbReference type="RefSeq" id="WP_091397397.1">
    <property type="nucleotide sequence ID" value="NZ_FNQY01000010.1"/>
</dbReference>
<dbReference type="PANTHER" id="PTHR35810">
    <property type="entry name" value="CYTOPLASMIC PROTEIN-RELATED"/>
    <property type="match status" value="1"/>
</dbReference>
<dbReference type="Gene3D" id="1.20.120.1870">
    <property type="entry name" value="Fic/DOC protein, Fido domain"/>
    <property type="match status" value="1"/>
</dbReference>
<dbReference type="PANTHER" id="PTHR35810:SF1">
    <property type="entry name" value="CYTOPLASMIC PROTEIN"/>
    <property type="match status" value="1"/>
</dbReference>
<dbReference type="AlphaFoldDB" id="A0A1H3Z3Z8"/>
<evidence type="ECO:0000313" key="2">
    <source>
        <dbReference type="EMBL" id="SEA18573.1"/>
    </source>
</evidence>
<dbReference type="Pfam" id="PF02661">
    <property type="entry name" value="Fic"/>
    <property type="match status" value="1"/>
</dbReference>
<sequence>MREIEIYSTKDGDIEVEVQFDGNTVWLTQRQLIDLFESSKANISEHVKHIFESGELDRSSTVRKFRTVQMEGKRKVERLLEHFNLDVIISVGYRVNTKRGIQFRQWATERIKAYLVKGYTVNQKRLKQLQQTVKLISLGATSLDLQLQEAQGLLEIIRNYSQTFEWLYKFDSNNLSVQMKGKEITHIIQYEEAKVAISKLKKQLIINQQASTLFGKEKDEGFKSSLLSIVQTFAGEYLYSSIEEQAAHLLYFVVKNHSFSDGNKRIGAFLFILFLERNKFLFKNSGEAKINDNGLTALTLLIAQSKPEEKELIIKLIINLIANDSN</sequence>
<evidence type="ECO:0000259" key="1">
    <source>
        <dbReference type="PROSITE" id="PS51459"/>
    </source>
</evidence>
<gene>
    <name evidence="2" type="ORF">SAMN05192529_11013</name>
</gene>
<dbReference type="EMBL" id="FNQY01000010">
    <property type="protein sequence ID" value="SEA18573.1"/>
    <property type="molecule type" value="Genomic_DNA"/>
</dbReference>
<proteinExistence type="predicted"/>
<dbReference type="NCBIfam" id="TIGR01550">
    <property type="entry name" value="DOC_P1"/>
    <property type="match status" value="1"/>
</dbReference>
<dbReference type="InterPro" id="IPR003812">
    <property type="entry name" value="Fido"/>
</dbReference>
<dbReference type="SUPFAM" id="SSF140931">
    <property type="entry name" value="Fic-like"/>
    <property type="match status" value="1"/>
</dbReference>
<keyword evidence="3" id="KW-1185">Reference proteome</keyword>
<reference evidence="2 3" key="1">
    <citation type="submission" date="2016-10" db="EMBL/GenBank/DDBJ databases">
        <authorList>
            <person name="de Groot N.N."/>
        </authorList>
    </citation>
    <scope>NUCLEOTIDE SEQUENCE [LARGE SCALE GENOMIC DNA]</scope>
    <source>
        <strain evidence="2 3">Vu-144</strain>
    </source>
</reference>
<feature type="domain" description="Fido" evidence="1">
    <location>
        <begin position="177"/>
        <end position="319"/>
    </location>
</feature>
<accession>A0A1H3Z3Z8</accession>
<evidence type="ECO:0000313" key="3">
    <source>
        <dbReference type="Proteomes" id="UP000199041"/>
    </source>
</evidence>